<reference evidence="5" key="1">
    <citation type="submission" date="2022-01" db="EMBL/GenBank/DDBJ databases">
        <title>Genome-Based Taxonomic Classification of the Phylum Actinobacteria.</title>
        <authorList>
            <person name="Gao Y."/>
        </authorList>
    </citation>
    <scope>NUCLEOTIDE SEQUENCE</scope>
    <source>
        <strain evidence="5">KLBMP 8922</strain>
    </source>
</reference>
<dbReference type="Proteomes" id="UP001165378">
    <property type="component" value="Unassembled WGS sequence"/>
</dbReference>
<dbReference type="Pfam" id="PF00005">
    <property type="entry name" value="ABC_tran"/>
    <property type="match status" value="1"/>
</dbReference>
<dbReference type="InterPro" id="IPR003593">
    <property type="entry name" value="AAA+_ATPase"/>
</dbReference>
<evidence type="ECO:0000313" key="6">
    <source>
        <dbReference type="Proteomes" id="UP001165378"/>
    </source>
</evidence>
<dbReference type="GO" id="GO:0016887">
    <property type="term" value="F:ATP hydrolysis activity"/>
    <property type="evidence" value="ECO:0007669"/>
    <property type="project" value="InterPro"/>
</dbReference>
<feature type="domain" description="ABC transporter" evidence="4">
    <location>
        <begin position="3"/>
        <end position="235"/>
    </location>
</feature>
<dbReference type="PANTHER" id="PTHR42794:SF2">
    <property type="entry name" value="ABC TRANSPORTER ATP-BINDING PROTEIN"/>
    <property type="match status" value="1"/>
</dbReference>
<evidence type="ECO:0000256" key="2">
    <source>
        <dbReference type="ARBA" id="ARBA00022741"/>
    </source>
</evidence>
<keyword evidence="6" id="KW-1185">Reference proteome</keyword>
<evidence type="ECO:0000256" key="3">
    <source>
        <dbReference type="ARBA" id="ARBA00022840"/>
    </source>
</evidence>
<name>A0AA41PW94_9ACTN</name>
<dbReference type="RefSeq" id="WP_235050119.1">
    <property type="nucleotide sequence ID" value="NZ_JAKFHA010000001.1"/>
</dbReference>
<sequence length="267" mass="28132">MKIEAEELSWAVGGTPVVRGVSMSVGTGETIGLIGPNGSGKSSLLRCLAGLRTPDAGRVRHDGTCIRGRPARRIARRVAFVAQDTALDADLPVAEVVGLGRLPFRDPWRGPDAADRAIVAAALGQVGLTGLAGRPWRSLSGGERQRAHIARAFAQQPDAILLDEPTNHLDIRHQLELMELLSAADRTAVIALHDLNLAARYCTRLLLLHDGRLHADGPPRAVLTPANLAEVFGVGAEFTMDGAGRPVLAYASLPRPDTAAASTAALP</sequence>
<dbReference type="CDD" id="cd03214">
    <property type="entry name" value="ABC_Iron-Siderophores_B12_Hemin"/>
    <property type="match status" value="1"/>
</dbReference>
<evidence type="ECO:0000259" key="4">
    <source>
        <dbReference type="PROSITE" id="PS50893"/>
    </source>
</evidence>
<accession>A0AA41PW94</accession>
<keyword evidence="1" id="KW-0813">Transport</keyword>
<keyword evidence="2" id="KW-0547">Nucleotide-binding</keyword>
<comment type="caution">
    <text evidence="5">The sequence shown here is derived from an EMBL/GenBank/DDBJ whole genome shotgun (WGS) entry which is preliminary data.</text>
</comment>
<evidence type="ECO:0000313" key="5">
    <source>
        <dbReference type="EMBL" id="MCF2526059.1"/>
    </source>
</evidence>
<proteinExistence type="predicted"/>
<dbReference type="SUPFAM" id="SSF52540">
    <property type="entry name" value="P-loop containing nucleoside triphosphate hydrolases"/>
    <property type="match status" value="1"/>
</dbReference>
<dbReference type="GO" id="GO:0005524">
    <property type="term" value="F:ATP binding"/>
    <property type="evidence" value="ECO:0007669"/>
    <property type="project" value="UniProtKB-KW"/>
</dbReference>
<dbReference type="InterPro" id="IPR003439">
    <property type="entry name" value="ABC_transporter-like_ATP-bd"/>
</dbReference>
<organism evidence="5 6">
    <name type="scientific">Yinghuangia soli</name>
    <dbReference type="NCBI Taxonomy" id="2908204"/>
    <lineage>
        <taxon>Bacteria</taxon>
        <taxon>Bacillati</taxon>
        <taxon>Actinomycetota</taxon>
        <taxon>Actinomycetes</taxon>
        <taxon>Kitasatosporales</taxon>
        <taxon>Streptomycetaceae</taxon>
        <taxon>Yinghuangia</taxon>
    </lineage>
</organism>
<protein>
    <submittedName>
        <fullName evidence="5">ABC transporter ATP-binding protein</fullName>
    </submittedName>
</protein>
<dbReference type="PROSITE" id="PS50893">
    <property type="entry name" value="ABC_TRANSPORTER_2"/>
    <property type="match status" value="1"/>
</dbReference>
<dbReference type="AlphaFoldDB" id="A0AA41PW94"/>
<dbReference type="FunFam" id="3.40.50.300:FF:000134">
    <property type="entry name" value="Iron-enterobactin ABC transporter ATP-binding protein"/>
    <property type="match status" value="1"/>
</dbReference>
<dbReference type="SMART" id="SM00382">
    <property type="entry name" value="AAA"/>
    <property type="match status" value="1"/>
</dbReference>
<gene>
    <name evidence="5" type="ORF">LZ495_02315</name>
</gene>
<keyword evidence="3 5" id="KW-0067">ATP-binding</keyword>
<dbReference type="EMBL" id="JAKFHA010000001">
    <property type="protein sequence ID" value="MCF2526059.1"/>
    <property type="molecule type" value="Genomic_DNA"/>
</dbReference>
<evidence type="ECO:0000256" key="1">
    <source>
        <dbReference type="ARBA" id="ARBA00022448"/>
    </source>
</evidence>
<dbReference type="InterPro" id="IPR027417">
    <property type="entry name" value="P-loop_NTPase"/>
</dbReference>
<dbReference type="Gene3D" id="3.40.50.300">
    <property type="entry name" value="P-loop containing nucleotide triphosphate hydrolases"/>
    <property type="match status" value="1"/>
</dbReference>
<dbReference type="PANTHER" id="PTHR42794">
    <property type="entry name" value="HEMIN IMPORT ATP-BINDING PROTEIN HMUV"/>
    <property type="match status" value="1"/>
</dbReference>